<keyword evidence="4" id="KW-1185">Reference proteome</keyword>
<feature type="compositionally biased region" description="Low complexity" evidence="1">
    <location>
        <begin position="880"/>
        <end position="898"/>
    </location>
</feature>
<dbReference type="EMBL" id="AP028213">
    <property type="protein sequence ID" value="BEI89243.1"/>
    <property type="molecule type" value="Genomic_DNA"/>
</dbReference>
<dbReference type="AlphaFoldDB" id="A0AA48L2K3"/>
<dbReference type="InterPro" id="IPR035899">
    <property type="entry name" value="DBL_dom_sf"/>
</dbReference>
<feature type="domain" description="DH" evidence="2">
    <location>
        <begin position="610"/>
        <end position="800"/>
    </location>
</feature>
<reference evidence="3" key="1">
    <citation type="journal article" date="2023" name="BMC Genomics">
        <title>Chromosome-level genome assemblies of Cutaneotrichosporon spp. (Trichosporonales, Basidiomycota) reveal imbalanced evolution between nucleotide sequences and chromosome synteny.</title>
        <authorList>
            <person name="Kobayashi Y."/>
            <person name="Kayamori A."/>
            <person name="Aoki K."/>
            <person name="Shiwa Y."/>
            <person name="Matsutani M."/>
            <person name="Fujita N."/>
            <person name="Sugita T."/>
            <person name="Iwasaki W."/>
            <person name="Tanaka N."/>
            <person name="Takashima M."/>
        </authorList>
    </citation>
    <scope>NUCLEOTIDE SEQUENCE</scope>
    <source>
        <strain evidence="3">HIS019</strain>
    </source>
</reference>
<feature type="region of interest" description="Disordered" evidence="1">
    <location>
        <begin position="253"/>
        <end position="370"/>
    </location>
</feature>
<dbReference type="SUPFAM" id="SSF48065">
    <property type="entry name" value="DBL homology domain (DH-domain)"/>
    <property type="match status" value="1"/>
</dbReference>
<dbReference type="KEGG" id="ccac:CcaHIS019_0206050"/>
<feature type="compositionally biased region" description="Low complexity" evidence="1">
    <location>
        <begin position="267"/>
        <end position="297"/>
    </location>
</feature>
<feature type="region of interest" description="Disordered" evidence="1">
    <location>
        <begin position="470"/>
        <end position="587"/>
    </location>
</feature>
<protein>
    <recommendedName>
        <fullName evidence="2">DH domain-containing protein</fullName>
    </recommendedName>
</protein>
<dbReference type="GO" id="GO:0005737">
    <property type="term" value="C:cytoplasm"/>
    <property type="evidence" value="ECO:0007669"/>
    <property type="project" value="TreeGrafter"/>
</dbReference>
<feature type="region of interest" description="Disordered" evidence="1">
    <location>
        <begin position="88"/>
        <end position="117"/>
    </location>
</feature>
<evidence type="ECO:0000256" key="1">
    <source>
        <dbReference type="SAM" id="MobiDB-lite"/>
    </source>
</evidence>
<name>A0AA48L2K3_9TREE</name>
<dbReference type="RefSeq" id="XP_060454509.1">
    <property type="nucleotide sequence ID" value="XM_060597635.1"/>
</dbReference>
<feature type="region of interest" description="Disordered" evidence="1">
    <location>
        <begin position="136"/>
        <end position="176"/>
    </location>
</feature>
<dbReference type="GeneID" id="85493114"/>
<dbReference type="PANTHER" id="PTHR12673">
    <property type="entry name" value="FACIOGENITAL DYSPLASIA PROTEIN"/>
    <property type="match status" value="1"/>
</dbReference>
<dbReference type="Gene3D" id="1.20.900.10">
    <property type="entry name" value="Dbl homology (DH) domain"/>
    <property type="match status" value="1"/>
</dbReference>
<evidence type="ECO:0000259" key="2">
    <source>
        <dbReference type="PROSITE" id="PS50010"/>
    </source>
</evidence>
<feature type="compositionally biased region" description="Polar residues" evidence="1">
    <location>
        <begin position="525"/>
        <end position="544"/>
    </location>
</feature>
<gene>
    <name evidence="3" type="ORF">CcaverHIS019_0206050</name>
</gene>
<dbReference type="SMART" id="SM00325">
    <property type="entry name" value="RhoGEF"/>
    <property type="match status" value="1"/>
</dbReference>
<proteinExistence type="predicted"/>
<accession>A0AA48L2K3</accession>
<dbReference type="InterPro" id="IPR051092">
    <property type="entry name" value="FYVE_RhoGEF_PH"/>
</dbReference>
<feature type="region of interest" description="Disordered" evidence="1">
    <location>
        <begin position="873"/>
        <end position="951"/>
    </location>
</feature>
<organism evidence="3 4">
    <name type="scientific">Cutaneotrichosporon cavernicola</name>
    <dbReference type="NCBI Taxonomy" id="279322"/>
    <lineage>
        <taxon>Eukaryota</taxon>
        <taxon>Fungi</taxon>
        <taxon>Dikarya</taxon>
        <taxon>Basidiomycota</taxon>
        <taxon>Agaricomycotina</taxon>
        <taxon>Tremellomycetes</taxon>
        <taxon>Trichosporonales</taxon>
        <taxon>Trichosporonaceae</taxon>
        <taxon>Cutaneotrichosporon</taxon>
    </lineage>
</organism>
<feature type="compositionally biased region" description="Basic and acidic residues" evidence="1">
    <location>
        <begin position="550"/>
        <end position="560"/>
    </location>
</feature>
<dbReference type="InterPro" id="IPR000219">
    <property type="entry name" value="DH_dom"/>
</dbReference>
<dbReference type="Pfam" id="PF00621">
    <property type="entry name" value="RhoGEF"/>
    <property type="match status" value="1"/>
</dbReference>
<evidence type="ECO:0000313" key="4">
    <source>
        <dbReference type="Proteomes" id="UP001233271"/>
    </source>
</evidence>
<dbReference type="GO" id="GO:0005085">
    <property type="term" value="F:guanyl-nucleotide exchange factor activity"/>
    <property type="evidence" value="ECO:0007669"/>
    <property type="project" value="InterPro"/>
</dbReference>
<dbReference type="Proteomes" id="UP001233271">
    <property type="component" value="Chromosome 2"/>
</dbReference>
<feature type="compositionally biased region" description="Low complexity" evidence="1">
    <location>
        <begin position="149"/>
        <end position="176"/>
    </location>
</feature>
<dbReference type="PANTHER" id="PTHR12673:SF159">
    <property type="entry name" value="LD03170P"/>
    <property type="match status" value="1"/>
</dbReference>
<evidence type="ECO:0000313" key="3">
    <source>
        <dbReference type="EMBL" id="BEI89243.1"/>
    </source>
</evidence>
<sequence length="1094" mass="118765">MMTADVGSECGSVADSLPHRLESLLPQVQVTFPRQHEPATQSLKATGLSHCLIAQAFPAPPVDALVSPSITGTEQPLAATCFQLPLTCETPDRSATPRPPRPPRRVYTNQDQHQHQHELDLHSFPIQHSHSQVTLTNFSHPCSPDLHRSPSPSSTITSDSVNSRSSTISSSRASLVSETILTPGQCPSDESDDPSHFAFSVHNMTSGTFSTSPPQSIVCTTDDEMAAPVWLSSSLAGRHHNHNLLPFAANEPKDAFTSPHNPHRAFSAVPESSSRSMSPSSFCSLTDSSPAPASSSDHSYHSEGKPAIRITESSRGAPKLSFTHGGESLLGPPLPPISRAKSPSGEDSASTVTGREGRHGASPSPTSRKRRLDALRNLVSNLDFAQPWSVIEQAEQANDGLFWSSSESSPPPQLNRLSLGSSFDAEEVSILASESVVSLPSIDGTDKRNSGTWPRSRRYSRSMGALVDSLPRETVAKGPKSRRSIIAPERPVIPPRTSSRPVHTPTDAVNDKKPLLRLNLLDSPRPTSLHRNGSALRKSTSQRPMGSPRELPRPRQRKESFGVVYSGYSKSLRPTTPRPRDNPTSWRQSLHSDYIYDQVAGGPDGAMEVKRQEIMWEMSETEAAFVRSCRDVIRLFVAPLREAQGDWMKGLPAGVCDLFEALEAIHITHTDISTAQQIARRRSDVVEIAAFVDQFETWVARLAVHERYLMLFNTVVAQIEEAARDQASIFGEFLRLQTRDKALGSLSLGSMLLKPVQRITKYTLFLKRLLAATPSTHKSNRALLGLIASTESIIGRLEACKAREDDFLQLISLEERLDDLPGNFDIAIRGRRLLAHAQVVRASRESLGAAMGMPRSVSVRSLKATMAAVPSFSSMKISQPSSRTPSRGPSRAPSRGASTDSELPPLHSRGLTTSPSSGTSSINSISGAASPAPHDHSLSRSPSYSSSLADTSRPNMNIKLSSFRKPRRDEILTMLVFNDMIALAAPVPDKNLFKSRKAEAAHLRILSVYDGGLGTVEELRELEASGGNPRSIALTIRSPGGNLCTSVYSVSPQTSLSRRAQRSAALPGRGLETLHQLVVAIQTTRSSGLKEDEV</sequence>
<feature type="compositionally biased region" description="Low complexity" evidence="1">
    <location>
        <begin position="912"/>
        <end position="932"/>
    </location>
</feature>
<dbReference type="PROSITE" id="PS50010">
    <property type="entry name" value="DH_2"/>
    <property type="match status" value="1"/>
</dbReference>